<evidence type="ECO:0000256" key="1">
    <source>
        <dbReference type="SAM" id="Phobius"/>
    </source>
</evidence>
<keyword evidence="1" id="KW-1133">Transmembrane helix</keyword>
<comment type="caution">
    <text evidence="2">The sequence shown here is derived from an EMBL/GenBank/DDBJ whole genome shotgun (WGS) entry which is preliminary data.</text>
</comment>
<evidence type="ECO:0000313" key="2">
    <source>
        <dbReference type="EMBL" id="MPC65760.1"/>
    </source>
</evidence>
<keyword evidence="1" id="KW-0812">Transmembrane</keyword>
<sequence>MIKLYLKTTLIFKQKEGEAVQKLERQGKCSVGDVAGRTWEWSEFQAMVLDEEIPMHSRSEIVTVRQAGDCGADDILIGRKRVVALLSPLWLGSTAQPRHDGVVTVAPVITVTLVMTAVMVECVVMEIVVVAVMYMWCCCWWW</sequence>
<keyword evidence="3" id="KW-1185">Reference proteome</keyword>
<dbReference type="AlphaFoldDB" id="A0A5B7H0S2"/>
<accession>A0A5B7H0S2</accession>
<protein>
    <submittedName>
        <fullName evidence="2">Uncharacterized protein</fullName>
    </submittedName>
</protein>
<feature type="transmembrane region" description="Helical" evidence="1">
    <location>
        <begin position="108"/>
        <end position="136"/>
    </location>
</feature>
<organism evidence="2 3">
    <name type="scientific">Portunus trituberculatus</name>
    <name type="common">Swimming crab</name>
    <name type="synonym">Neptunus trituberculatus</name>
    <dbReference type="NCBI Taxonomy" id="210409"/>
    <lineage>
        <taxon>Eukaryota</taxon>
        <taxon>Metazoa</taxon>
        <taxon>Ecdysozoa</taxon>
        <taxon>Arthropoda</taxon>
        <taxon>Crustacea</taxon>
        <taxon>Multicrustacea</taxon>
        <taxon>Malacostraca</taxon>
        <taxon>Eumalacostraca</taxon>
        <taxon>Eucarida</taxon>
        <taxon>Decapoda</taxon>
        <taxon>Pleocyemata</taxon>
        <taxon>Brachyura</taxon>
        <taxon>Eubrachyura</taxon>
        <taxon>Portunoidea</taxon>
        <taxon>Portunidae</taxon>
        <taxon>Portuninae</taxon>
        <taxon>Portunus</taxon>
    </lineage>
</organism>
<proteinExistence type="predicted"/>
<reference evidence="2 3" key="1">
    <citation type="submission" date="2019-05" db="EMBL/GenBank/DDBJ databases">
        <title>Another draft genome of Portunus trituberculatus and its Hox gene families provides insights of decapod evolution.</title>
        <authorList>
            <person name="Jeong J.-H."/>
            <person name="Song I."/>
            <person name="Kim S."/>
            <person name="Choi T."/>
            <person name="Kim D."/>
            <person name="Ryu S."/>
            <person name="Kim W."/>
        </authorList>
    </citation>
    <scope>NUCLEOTIDE SEQUENCE [LARGE SCALE GENOMIC DNA]</scope>
    <source>
        <tissue evidence="2">Muscle</tissue>
    </source>
</reference>
<gene>
    <name evidence="2" type="ORF">E2C01_059896</name>
</gene>
<dbReference type="Proteomes" id="UP000324222">
    <property type="component" value="Unassembled WGS sequence"/>
</dbReference>
<evidence type="ECO:0000313" key="3">
    <source>
        <dbReference type="Proteomes" id="UP000324222"/>
    </source>
</evidence>
<name>A0A5B7H0S2_PORTR</name>
<keyword evidence="1" id="KW-0472">Membrane</keyword>
<dbReference type="EMBL" id="VSRR010023786">
    <property type="protein sequence ID" value="MPC65760.1"/>
    <property type="molecule type" value="Genomic_DNA"/>
</dbReference>